<feature type="chain" id="PRO_5035190434" description="UPAR/Ly6 domain-containing protein" evidence="3">
    <location>
        <begin position="22"/>
        <end position="213"/>
    </location>
</feature>
<keyword evidence="6" id="KW-1185">Reference proteome</keyword>
<proteinExistence type="predicted"/>
<dbReference type="InterPro" id="IPR016054">
    <property type="entry name" value="LY6_UPA_recep-like"/>
</dbReference>
<comment type="caution">
    <text evidence="5">The sequence shown here is derived from an EMBL/GenBank/DDBJ whole genome shotgun (WGS) entry which is preliminary data.</text>
</comment>
<dbReference type="InterPro" id="IPR050918">
    <property type="entry name" value="CNF-like_PLA2_Inhibitor"/>
</dbReference>
<dbReference type="InterPro" id="IPR045860">
    <property type="entry name" value="Snake_toxin-like_sf"/>
</dbReference>
<evidence type="ECO:0000256" key="1">
    <source>
        <dbReference type="ARBA" id="ARBA00004613"/>
    </source>
</evidence>
<protein>
    <recommendedName>
        <fullName evidence="4">UPAR/Ly6 domain-containing protein</fullName>
    </recommendedName>
</protein>
<dbReference type="Pfam" id="PF00021">
    <property type="entry name" value="UPAR_LY6"/>
    <property type="match status" value="2"/>
</dbReference>
<sequence length="213" mass="22464">MESTVLLLPFILSSLVTTTFSLSCTECTVEGSKPCQGPAVTCLPGFDSCVATLEIDSTGGKEVTWYKQYCGKTSMCSYTGTQTTYEGGRKVGANCCFTNSCVPPTPKLPTIKPEKNGLSCKVCSHETETACKTVECTGEENKCVSITSTIKAGKTSSTTSVSGCGTPGWCDKDREFQYGAQTTEITFTCSSGKDPLAPALLLLAALLLMKAIS</sequence>
<reference evidence="5" key="1">
    <citation type="thesis" date="2020" institute="ProQuest LLC" country="789 East Eisenhower Parkway, Ann Arbor, MI, USA">
        <title>Comparative Genomics and Chromosome Evolution.</title>
        <authorList>
            <person name="Mudd A.B."/>
        </authorList>
    </citation>
    <scope>NUCLEOTIDE SEQUENCE</scope>
    <source>
        <strain evidence="5">HN-11 Male</strain>
        <tissue evidence="5">Kidney and liver</tissue>
    </source>
</reference>
<organism evidence="5 6">
    <name type="scientific">Eleutherodactylus coqui</name>
    <name type="common">Puerto Rican coqui</name>
    <dbReference type="NCBI Taxonomy" id="57060"/>
    <lineage>
        <taxon>Eukaryota</taxon>
        <taxon>Metazoa</taxon>
        <taxon>Chordata</taxon>
        <taxon>Craniata</taxon>
        <taxon>Vertebrata</taxon>
        <taxon>Euteleostomi</taxon>
        <taxon>Amphibia</taxon>
        <taxon>Batrachia</taxon>
        <taxon>Anura</taxon>
        <taxon>Neobatrachia</taxon>
        <taxon>Hyloidea</taxon>
        <taxon>Eleutherodactylidae</taxon>
        <taxon>Eleutherodactylinae</taxon>
        <taxon>Eleutherodactylus</taxon>
        <taxon>Eleutherodactylus</taxon>
    </lineage>
</organism>
<dbReference type="Gene3D" id="2.10.60.10">
    <property type="entry name" value="CD59"/>
    <property type="match status" value="2"/>
</dbReference>
<name>A0A8J6JSG5_ELECQ</name>
<dbReference type="Proteomes" id="UP000770717">
    <property type="component" value="Unassembled WGS sequence"/>
</dbReference>
<gene>
    <name evidence="5" type="ORF">GDO78_021469</name>
</gene>
<feature type="signal peptide" evidence="3">
    <location>
        <begin position="1"/>
        <end position="21"/>
    </location>
</feature>
<evidence type="ECO:0000256" key="3">
    <source>
        <dbReference type="SAM" id="SignalP"/>
    </source>
</evidence>
<feature type="domain" description="UPAR/Ly6" evidence="4">
    <location>
        <begin position="116"/>
        <end position="191"/>
    </location>
</feature>
<keyword evidence="2" id="KW-0964">Secreted</keyword>
<dbReference type="PANTHER" id="PTHR20914:SF36">
    <property type="entry name" value="PHOSPHOLIPASE A2 INHIBITOR AND LY6_PLAUR DOMAIN-CONTAINING PROTEIN"/>
    <property type="match status" value="1"/>
</dbReference>
<dbReference type="GO" id="GO:0005576">
    <property type="term" value="C:extracellular region"/>
    <property type="evidence" value="ECO:0007669"/>
    <property type="project" value="UniProtKB-SubCell"/>
</dbReference>
<dbReference type="PANTHER" id="PTHR20914">
    <property type="entry name" value="LY6/PLAUR DOMAIN-CONTAINING PROTEIN 8"/>
    <property type="match status" value="1"/>
</dbReference>
<evidence type="ECO:0000259" key="4">
    <source>
        <dbReference type="Pfam" id="PF00021"/>
    </source>
</evidence>
<accession>A0A8J6JSG5</accession>
<dbReference type="AlphaFoldDB" id="A0A8J6JSG5"/>
<dbReference type="CDD" id="cd23572">
    <property type="entry name" value="TFP_LU_ECD_PINLYP_rpt2"/>
    <property type="match status" value="1"/>
</dbReference>
<dbReference type="SUPFAM" id="SSF57302">
    <property type="entry name" value="Snake toxin-like"/>
    <property type="match status" value="2"/>
</dbReference>
<dbReference type="EMBL" id="WNTK01000655">
    <property type="protein sequence ID" value="KAG9468982.1"/>
    <property type="molecule type" value="Genomic_DNA"/>
</dbReference>
<evidence type="ECO:0000313" key="6">
    <source>
        <dbReference type="Proteomes" id="UP000770717"/>
    </source>
</evidence>
<evidence type="ECO:0000256" key="2">
    <source>
        <dbReference type="ARBA" id="ARBA00022525"/>
    </source>
</evidence>
<keyword evidence="3" id="KW-0732">Signal</keyword>
<feature type="domain" description="UPAR/Ly6" evidence="4">
    <location>
        <begin position="21"/>
        <end position="101"/>
    </location>
</feature>
<comment type="subcellular location">
    <subcellularLocation>
        <location evidence="1">Secreted</location>
    </subcellularLocation>
</comment>
<dbReference type="OrthoDB" id="9907178at2759"/>
<evidence type="ECO:0000313" key="5">
    <source>
        <dbReference type="EMBL" id="KAG9468982.1"/>
    </source>
</evidence>